<organism evidence="1 2">
    <name type="scientific">Qipengyuania mesophila</name>
    <dbReference type="NCBI Taxonomy" id="2867246"/>
    <lineage>
        <taxon>Bacteria</taxon>
        <taxon>Pseudomonadati</taxon>
        <taxon>Pseudomonadota</taxon>
        <taxon>Alphaproteobacteria</taxon>
        <taxon>Sphingomonadales</taxon>
        <taxon>Erythrobacteraceae</taxon>
        <taxon>Qipengyuania</taxon>
    </lineage>
</organism>
<evidence type="ECO:0000313" key="2">
    <source>
        <dbReference type="Proteomes" id="UP000782554"/>
    </source>
</evidence>
<dbReference type="EMBL" id="JAIGNU010000001">
    <property type="protein sequence ID" value="MBX7499919.1"/>
    <property type="molecule type" value="Genomic_DNA"/>
</dbReference>
<proteinExistence type="predicted"/>
<reference evidence="1 2" key="1">
    <citation type="submission" date="2021-08" db="EMBL/GenBank/DDBJ databases">
        <title>Comparative Genomics Analysis of the Genus Qipengyuania Reveals Extensive Genetic Diversity and Metabolic Versatility, Including the Description of Fifteen Novel Species.</title>
        <authorList>
            <person name="Liu Y."/>
        </authorList>
    </citation>
    <scope>NUCLEOTIDE SEQUENCE [LARGE SCALE GENOMIC DNA]</scope>
    <source>
        <strain evidence="1 2">YG27</strain>
    </source>
</reference>
<gene>
    <name evidence="1" type="ORF">K3181_00505</name>
</gene>
<comment type="caution">
    <text evidence="1">The sequence shown here is derived from an EMBL/GenBank/DDBJ whole genome shotgun (WGS) entry which is preliminary data.</text>
</comment>
<dbReference type="RefSeq" id="WP_221599806.1">
    <property type="nucleotide sequence ID" value="NZ_JAIGNU010000001.1"/>
</dbReference>
<dbReference type="Proteomes" id="UP000782554">
    <property type="component" value="Unassembled WGS sequence"/>
</dbReference>
<name>A0ABS7JQK9_9SPHN</name>
<keyword evidence="2" id="KW-1185">Reference proteome</keyword>
<protein>
    <submittedName>
        <fullName evidence="1">Uncharacterized protein</fullName>
    </submittedName>
</protein>
<evidence type="ECO:0000313" key="1">
    <source>
        <dbReference type="EMBL" id="MBX7499919.1"/>
    </source>
</evidence>
<accession>A0ABS7JQK9</accession>
<sequence length="130" mass="14286">MRYKRGILMEQIGIYNAREVGGLAELLATIDCELGENEHFLIVVNNQEIAEDEGLETAMMSALAKGAKIIVVWPLEGPHLALPDILRKIRIALIKFDSEALHDVICNKNGRNDGPGGGRLPAPKTDRHCC</sequence>